<name>A0A0R3PBA8_ANGCS</name>
<sequence length="757" mass="87192">MGRKKPNKGKGKAKAKSVVIGQRPVGETEHQSQPSSRRTKDVYGVGDEDFPEFLIKDMYRFRTEARRQRKLRRQNPGVRLYNNKSISKPDEGADENGQPQDSQEHLRELTARALNGMTSADFRDRMLSSLRTYKAMSTLDAGTRPVFQPYLRRNLLYRMAFADRPTPSYTFGEREPPLVWPWGPVQAVHKDVEERQRHLSELIEALVSRASVEEEIQRCEDSRSFRFSIKTLAAFKRTKDVQVLYRSLAYRKFLRARGMAVPSVVKNHTEFLNGTSNPDRNVCRSSVLEDTATLSFRMVCHNLLEGERLAKVQVYTVQQKGEEFGRAERLPSATFTVCVNFPLQPVSIDVPTISGDSDLRVYVLVRVDVTNNLKGIQVDGHALRHLPNRVVRTDTVNQDDTVAFEHILFGARCLYRRDTSWNGGFIVGENNVTLIEQERLNSDISSPMIISELEYWTKRLHTNPFLQMRVVCGPIYDDESDSILSERTARSSDGVDGDDELSAYSELEDAIPQQVELKRTVDPYLGVFRPGDDGKYVNHIRTIEAIFRPLKSMSRMHLIIIQNWLRLEIPSLITYRISSGMAPCDADDEPAADPRVDENWHRLHIDVFLNPDFDDVDEVSGTRNNWIKVVDPFYIWTRDQAIELRSKLRMDLTIFCDSLKSAGQTWDDPVEERRFIHPESGRWLYRGERLPRYARHLPAPGHQVLIHNTTRRLLDFVDLSDGSKWFMITWNTMMITLGKARCDEAGTYWLNLSKFRS</sequence>
<dbReference type="OMA" id="NWHRLHI"/>
<reference evidence="4" key="1">
    <citation type="submission" date="2017-02" db="UniProtKB">
        <authorList>
            <consortium name="WormBaseParasite"/>
        </authorList>
    </citation>
    <scope>IDENTIFICATION</scope>
</reference>
<proteinExistence type="predicted"/>
<evidence type="ECO:0000313" key="2">
    <source>
        <dbReference type="EMBL" id="VDM52541.1"/>
    </source>
</evidence>
<accession>A0A0R3PBA8</accession>
<organism evidence="4">
    <name type="scientific">Angiostrongylus costaricensis</name>
    <name type="common">Nematode worm</name>
    <dbReference type="NCBI Taxonomy" id="334426"/>
    <lineage>
        <taxon>Eukaryota</taxon>
        <taxon>Metazoa</taxon>
        <taxon>Ecdysozoa</taxon>
        <taxon>Nematoda</taxon>
        <taxon>Chromadorea</taxon>
        <taxon>Rhabditida</taxon>
        <taxon>Rhabditina</taxon>
        <taxon>Rhabditomorpha</taxon>
        <taxon>Strongyloidea</taxon>
        <taxon>Metastrongylidae</taxon>
        <taxon>Angiostrongylus</taxon>
    </lineage>
</organism>
<dbReference type="OrthoDB" id="166746at2759"/>
<keyword evidence="3" id="KW-1185">Reference proteome</keyword>
<feature type="region of interest" description="Disordered" evidence="1">
    <location>
        <begin position="66"/>
        <end position="103"/>
    </location>
</feature>
<gene>
    <name evidence="2" type="ORF">ACOC_LOCUS956</name>
</gene>
<dbReference type="WBParaSite" id="ACOC_0000095501-mRNA-1">
    <property type="protein sequence ID" value="ACOC_0000095501-mRNA-1"/>
    <property type="gene ID" value="ACOC_0000095501"/>
</dbReference>
<protein>
    <submittedName>
        <fullName evidence="4">VEFS-Box domain-containing protein</fullName>
    </submittedName>
</protein>
<dbReference type="AlphaFoldDB" id="A0A0R3PBA8"/>
<reference evidence="2 3" key="2">
    <citation type="submission" date="2018-11" db="EMBL/GenBank/DDBJ databases">
        <authorList>
            <consortium name="Pathogen Informatics"/>
        </authorList>
    </citation>
    <scope>NUCLEOTIDE SEQUENCE [LARGE SCALE GENOMIC DNA]</scope>
    <source>
        <strain evidence="2 3">Costa Rica</strain>
    </source>
</reference>
<feature type="compositionally biased region" description="Basic residues" evidence="1">
    <location>
        <begin position="1"/>
        <end position="15"/>
    </location>
</feature>
<dbReference type="EMBL" id="UYYA01000121">
    <property type="protein sequence ID" value="VDM52541.1"/>
    <property type="molecule type" value="Genomic_DNA"/>
</dbReference>
<evidence type="ECO:0000313" key="3">
    <source>
        <dbReference type="Proteomes" id="UP000267027"/>
    </source>
</evidence>
<evidence type="ECO:0000313" key="4">
    <source>
        <dbReference type="WBParaSite" id="ACOC_0000095501-mRNA-1"/>
    </source>
</evidence>
<dbReference type="Proteomes" id="UP000267027">
    <property type="component" value="Unassembled WGS sequence"/>
</dbReference>
<evidence type="ECO:0000256" key="1">
    <source>
        <dbReference type="SAM" id="MobiDB-lite"/>
    </source>
</evidence>
<dbReference type="STRING" id="334426.A0A0R3PBA8"/>
<feature type="region of interest" description="Disordered" evidence="1">
    <location>
        <begin position="1"/>
        <end position="44"/>
    </location>
</feature>